<reference evidence="2" key="1">
    <citation type="submission" date="2017-02" db="EMBL/GenBank/DDBJ databases">
        <authorList>
            <person name="Daims H."/>
        </authorList>
    </citation>
    <scope>NUCLEOTIDE SEQUENCE [LARGE SCALE GENOMIC DNA]</scope>
</reference>
<proteinExistence type="predicted"/>
<gene>
    <name evidence="1" type="ORF">CRENPOLYSF2_2400035</name>
</gene>
<accession>A0A1R4H6E9</accession>
<dbReference type="AlphaFoldDB" id="A0A1R4H6E9"/>
<sequence length="50" mass="5877">MQPIPRPTRLDFFREPSAAWIVFKYIYTASTFNMYDILFIIPRFSGVSAT</sequence>
<name>A0A1R4H6E9_9GAMM</name>
<dbReference type="Proteomes" id="UP000195442">
    <property type="component" value="Unassembled WGS sequence"/>
</dbReference>
<evidence type="ECO:0000313" key="2">
    <source>
        <dbReference type="Proteomes" id="UP000195442"/>
    </source>
</evidence>
<protein>
    <submittedName>
        <fullName evidence="1">Uncharacterized protein</fullName>
    </submittedName>
</protein>
<evidence type="ECO:0000313" key="1">
    <source>
        <dbReference type="EMBL" id="SJM91845.1"/>
    </source>
</evidence>
<keyword evidence="2" id="KW-1185">Reference proteome</keyword>
<organism evidence="1 2">
    <name type="scientific">Crenothrix polyspora</name>
    <dbReference type="NCBI Taxonomy" id="360316"/>
    <lineage>
        <taxon>Bacteria</taxon>
        <taxon>Pseudomonadati</taxon>
        <taxon>Pseudomonadota</taxon>
        <taxon>Gammaproteobacteria</taxon>
        <taxon>Methylococcales</taxon>
        <taxon>Crenotrichaceae</taxon>
        <taxon>Crenothrix</taxon>
    </lineage>
</organism>
<dbReference type="EMBL" id="FUKJ01000158">
    <property type="protein sequence ID" value="SJM91845.1"/>
    <property type="molecule type" value="Genomic_DNA"/>
</dbReference>